<evidence type="ECO:0000313" key="1">
    <source>
        <dbReference type="EMBL" id="JAD99091.1"/>
    </source>
</evidence>
<name>A0A0A9EGC4_ARUDO</name>
<accession>A0A0A9EGC4</accession>
<sequence>MVPQSFIQPACTQGWIDDSQTVNEAISTQQKLVTASSKNWGPRTIGYTN</sequence>
<dbReference type="AlphaFoldDB" id="A0A0A9EGC4"/>
<protein>
    <submittedName>
        <fullName evidence="1">Uncharacterized protein</fullName>
    </submittedName>
</protein>
<proteinExistence type="predicted"/>
<reference evidence="1" key="2">
    <citation type="journal article" date="2015" name="Data Brief">
        <title>Shoot transcriptome of the giant reed, Arundo donax.</title>
        <authorList>
            <person name="Barrero R.A."/>
            <person name="Guerrero F.D."/>
            <person name="Moolhuijzen P."/>
            <person name="Goolsby J.A."/>
            <person name="Tidwell J."/>
            <person name="Bellgard S.E."/>
            <person name="Bellgard M.I."/>
        </authorList>
    </citation>
    <scope>NUCLEOTIDE SEQUENCE</scope>
    <source>
        <tissue evidence="1">Shoot tissue taken approximately 20 cm above the soil surface</tissue>
    </source>
</reference>
<organism evidence="1">
    <name type="scientific">Arundo donax</name>
    <name type="common">Giant reed</name>
    <name type="synonym">Donax arundinaceus</name>
    <dbReference type="NCBI Taxonomy" id="35708"/>
    <lineage>
        <taxon>Eukaryota</taxon>
        <taxon>Viridiplantae</taxon>
        <taxon>Streptophyta</taxon>
        <taxon>Embryophyta</taxon>
        <taxon>Tracheophyta</taxon>
        <taxon>Spermatophyta</taxon>
        <taxon>Magnoliopsida</taxon>
        <taxon>Liliopsida</taxon>
        <taxon>Poales</taxon>
        <taxon>Poaceae</taxon>
        <taxon>PACMAD clade</taxon>
        <taxon>Arundinoideae</taxon>
        <taxon>Arundineae</taxon>
        <taxon>Arundo</taxon>
    </lineage>
</organism>
<reference evidence="1" key="1">
    <citation type="submission" date="2014-09" db="EMBL/GenBank/DDBJ databases">
        <authorList>
            <person name="Magalhaes I.L.F."/>
            <person name="Oliveira U."/>
            <person name="Santos F.R."/>
            <person name="Vidigal T.H.D.A."/>
            <person name="Brescovit A.D."/>
            <person name="Santos A.J."/>
        </authorList>
    </citation>
    <scope>NUCLEOTIDE SEQUENCE</scope>
    <source>
        <tissue evidence="1">Shoot tissue taken approximately 20 cm above the soil surface</tissue>
    </source>
</reference>
<dbReference type="EMBL" id="GBRH01198804">
    <property type="protein sequence ID" value="JAD99091.1"/>
    <property type="molecule type" value="Transcribed_RNA"/>
</dbReference>